<dbReference type="RefSeq" id="WP_051857261.1">
    <property type="nucleotide sequence ID" value="NZ_JMTB01000011.1"/>
</dbReference>
<dbReference type="EMBL" id="JMTB01000011">
    <property type="protein sequence ID" value="KFC13130.1"/>
    <property type="molecule type" value="Genomic_DNA"/>
</dbReference>
<dbReference type="Proteomes" id="UP000028630">
    <property type="component" value="Unassembled WGS sequence"/>
</dbReference>
<evidence type="ECO:0000313" key="1">
    <source>
        <dbReference type="EMBL" id="KFC13130.1"/>
    </source>
</evidence>
<keyword evidence="2" id="KW-1185">Reference proteome</keyword>
<sequence length="220" mass="24906">MARERVLHGNAVIDIDVDELVKLAAGFDVPRKTIHKAWGVALKKAAITLRRRSLNEFKEVAAPRSMAMVSRRIMPPFIFRKSGFGLDEIKLWFGLNRVKVKDLKGRITGKEPPRHSLRDPNTGRFIAASERAGSWSLAFNSAGELGTQTYDNAWRSKDRKNILSRNASGRLVAAAVPLYDKIHVRIEDNVIADAEELVLKYFTHELQWRLKSGMWKGDLT</sequence>
<accession>A0A085ASD5</accession>
<reference evidence="2" key="1">
    <citation type="submission" date="2014-05" db="EMBL/GenBank/DDBJ databases">
        <title>ATOL: Assembling a taxonomically balanced genome-scale reconstruction of the evolutionary history of the Enterobacteriaceae.</title>
        <authorList>
            <person name="Plunkett G. III"/>
            <person name="Neeno-Eckwall E.C."/>
            <person name="Glasner J.D."/>
            <person name="Perna N.T."/>
        </authorList>
    </citation>
    <scope>NUCLEOTIDE SEQUENCE [LARGE SCALE GENOMIC DNA]</scope>
    <source>
        <strain evidence="2">ATCC 49490</strain>
    </source>
</reference>
<gene>
    <name evidence="1" type="ORF">GTGU_00172</name>
</gene>
<organism evidence="1 2">
    <name type="scientific">Trabulsiella guamensis ATCC 49490</name>
    <dbReference type="NCBI Taxonomy" id="1005994"/>
    <lineage>
        <taxon>Bacteria</taxon>
        <taxon>Pseudomonadati</taxon>
        <taxon>Pseudomonadota</taxon>
        <taxon>Gammaproteobacteria</taxon>
        <taxon>Enterobacterales</taxon>
        <taxon>Enterobacteriaceae</taxon>
        <taxon>Trabulsiella</taxon>
    </lineage>
</organism>
<evidence type="ECO:0000313" key="2">
    <source>
        <dbReference type="Proteomes" id="UP000028630"/>
    </source>
</evidence>
<proteinExistence type="predicted"/>
<name>A0A085ASD5_9ENTR</name>
<dbReference type="eggNOG" id="ENOG5033ET7">
    <property type="taxonomic scope" value="Bacteria"/>
</dbReference>
<dbReference type="OrthoDB" id="7846618at2"/>
<dbReference type="AlphaFoldDB" id="A0A085ASD5"/>
<protein>
    <recommendedName>
        <fullName evidence="3">Phage protein</fullName>
    </recommendedName>
</protein>
<evidence type="ECO:0008006" key="3">
    <source>
        <dbReference type="Google" id="ProtNLM"/>
    </source>
</evidence>
<comment type="caution">
    <text evidence="1">The sequence shown here is derived from an EMBL/GenBank/DDBJ whole genome shotgun (WGS) entry which is preliminary data.</text>
</comment>